<organism evidence="8 9">
    <name type="scientific">Thalassobacter stenotrophicus</name>
    <dbReference type="NCBI Taxonomy" id="266809"/>
    <lineage>
        <taxon>Bacteria</taxon>
        <taxon>Pseudomonadati</taxon>
        <taxon>Pseudomonadota</taxon>
        <taxon>Alphaproteobacteria</taxon>
        <taxon>Rhodobacterales</taxon>
        <taxon>Roseobacteraceae</taxon>
        <taxon>Thalassobacter</taxon>
    </lineage>
</organism>
<dbReference type="SUPFAM" id="SSF52540">
    <property type="entry name" value="P-loop containing nucleoside triphosphate hydrolases"/>
    <property type="match status" value="1"/>
</dbReference>
<dbReference type="GO" id="GO:0016887">
    <property type="term" value="F:ATP hydrolysis activity"/>
    <property type="evidence" value="ECO:0007669"/>
    <property type="project" value="InterPro"/>
</dbReference>
<keyword evidence="5 8" id="KW-0067">ATP-binding</keyword>
<comment type="similarity">
    <text evidence="1">Belongs to the ABC transporter superfamily.</text>
</comment>
<proteinExistence type="inferred from homology"/>
<dbReference type="InterPro" id="IPR003593">
    <property type="entry name" value="AAA+_ATPase"/>
</dbReference>
<dbReference type="EMBL" id="CYRX01000011">
    <property type="protein sequence ID" value="CUH59637.1"/>
    <property type="molecule type" value="Genomic_DNA"/>
</dbReference>
<dbReference type="InterPro" id="IPR013611">
    <property type="entry name" value="Transp-assoc_OB_typ2"/>
</dbReference>
<dbReference type="CDD" id="cd03259">
    <property type="entry name" value="ABC_Carb_Solutes_like"/>
    <property type="match status" value="1"/>
</dbReference>
<dbReference type="PANTHER" id="PTHR43875">
    <property type="entry name" value="MALTODEXTRIN IMPORT ATP-BINDING PROTEIN MSMX"/>
    <property type="match status" value="1"/>
</dbReference>
<dbReference type="InterPro" id="IPR003439">
    <property type="entry name" value="ABC_transporter-like_ATP-bd"/>
</dbReference>
<dbReference type="EC" id="3.6.3.20" evidence="8"/>
<dbReference type="InterPro" id="IPR012340">
    <property type="entry name" value="NA-bd_OB-fold"/>
</dbReference>
<keyword evidence="2" id="KW-0813">Transport</keyword>
<keyword evidence="3" id="KW-1003">Cell membrane</keyword>
<keyword evidence="6" id="KW-0472">Membrane</keyword>
<dbReference type="InterPro" id="IPR027417">
    <property type="entry name" value="P-loop_NTPase"/>
</dbReference>
<dbReference type="SMART" id="SM00382">
    <property type="entry name" value="AAA"/>
    <property type="match status" value="1"/>
</dbReference>
<evidence type="ECO:0000313" key="9">
    <source>
        <dbReference type="Proteomes" id="UP000051298"/>
    </source>
</evidence>
<sequence length="362" mass="39528">MTLELRNVSKVIGGQTHIYPTDLTLNKGTMNVLLGPTLSGKTSLMRLMAGLDKPTTGQIFWQGQDVTGMRVQDRQVAMVYQQFINYPTMTVYDNIASPMRLLGKSRAEIDASVRKAADLMQLSPLLDRKPLELSGGQQQRCALARALVKDAGLVLLDEPLANLDYKLREELRVEIPKIFEEAGSIFVYATTEPEEALLLGGSTAALFEGRVTQFGPTPTVYRQPVDATTARVFSDPPMNFLRVSKTGSKIMFGDGQSAPAMGPMESLADGRYLAGFRPNHVEINAHANGAMAFETKLVVTELTGSETFVHLDHHGERWVGLVHGVHDLELGAALKVYLDPRHVYIFGEGGELVAPASYALAA</sequence>
<dbReference type="InterPro" id="IPR047641">
    <property type="entry name" value="ABC_transpr_MalK/UgpC-like"/>
</dbReference>
<dbReference type="Gene3D" id="2.40.50.100">
    <property type="match status" value="1"/>
</dbReference>
<dbReference type="InterPro" id="IPR008995">
    <property type="entry name" value="Mo/tungstate-bd_C_term_dom"/>
</dbReference>
<dbReference type="Gene3D" id="3.40.50.300">
    <property type="entry name" value="P-loop containing nucleotide triphosphate hydrolases"/>
    <property type="match status" value="1"/>
</dbReference>
<dbReference type="AlphaFoldDB" id="A0A0P1FI01"/>
<name>A0A0P1FI01_9RHOB</name>
<protein>
    <submittedName>
        <fullName evidence="8">sn-glycerol-3-phosphate import ATP-binding protein UgpC</fullName>
        <ecNumber evidence="8">3.6.3.20</ecNumber>
    </submittedName>
</protein>
<dbReference type="STRING" id="266809.PM03_08115"/>
<keyword evidence="8" id="KW-0378">Hydrolase</keyword>
<dbReference type="SUPFAM" id="SSF50331">
    <property type="entry name" value="MOP-like"/>
    <property type="match status" value="1"/>
</dbReference>
<feature type="domain" description="ABC transporter" evidence="7">
    <location>
        <begin position="3"/>
        <end position="233"/>
    </location>
</feature>
<accession>A0A0P1FI01</accession>
<dbReference type="Proteomes" id="UP000051298">
    <property type="component" value="Unassembled WGS sequence"/>
</dbReference>
<dbReference type="InterPro" id="IPR015853">
    <property type="entry name" value="ABC_transpr_FbpC"/>
</dbReference>
<evidence type="ECO:0000256" key="6">
    <source>
        <dbReference type="ARBA" id="ARBA00023136"/>
    </source>
</evidence>
<dbReference type="Pfam" id="PF08402">
    <property type="entry name" value="TOBE_2"/>
    <property type="match status" value="1"/>
</dbReference>
<evidence type="ECO:0000256" key="5">
    <source>
        <dbReference type="ARBA" id="ARBA00022840"/>
    </source>
</evidence>
<dbReference type="RefSeq" id="WP_038005819.1">
    <property type="nucleotide sequence ID" value="NZ_CYRX01000011.1"/>
</dbReference>
<evidence type="ECO:0000256" key="1">
    <source>
        <dbReference type="ARBA" id="ARBA00005417"/>
    </source>
</evidence>
<evidence type="ECO:0000256" key="2">
    <source>
        <dbReference type="ARBA" id="ARBA00022448"/>
    </source>
</evidence>
<dbReference type="Gene3D" id="2.40.50.140">
    <property type="entry name" value="Nucleic acid-binding proteins"/>
    <property type="match status" value="1"/>
</dbReference>
<keyword evidence="4" id="KW-0547">Nucleotide-binding</keyword>
<dbReference type="PANTHER" id="PTHR43875:SF1">
    <property type="entry name" value="OSMOPROTECTIVE COMPOUNDS UPTAKE ATP-BINDING PROTEIN GGTA"/>
    <property type="match status" value="1"/>
</dbReference>
<dbReference type="GO" id="GO:0055052">
    <property type="term" value="C:ATP-binding cassette (ABC) transporter complex, substrate-binding subunit-containing"/>
    <property type="evidence" value="ECO:0007669"/>
    <property type="project" value="TreeGrafter"/>
</dbReference>
<evidence type="ECO:0000313" key="8">
    <source>
        <dbReference type="EMBL" id="CUH59637.1"/>
    </source>
</evidence>
<dbReference type="GO" id="GO:0015408">
    <property type="term" value="F:ABC-type ferric iron transporter activity"/>
    <property type="evidence" value="ECO:0007669"/>
    <property type="project" value="InterPro"/>
</dbReference>
<evidence type="ECO:0000256" key="4">
    <source>
        <dbReference type="ARBA" id="ARBA00022741"/>
    </source>
</evidence>
<evidence type="ECO:0000259" key="7">
    <source>
        <dbReference type="PROSITE" id="PS50893"/>
    </source>
</evidence>
<dbReference type="eggNOG" id="COG3839">
    <property type="taxonomic scope" value="Bacteria"/>
</dbReference>
<reference evidence="8 9" key="1">
    <citation type="submission" date="2015-09" db="EMBL/GenBank/DDBJ databases">
        <authorList>
            <consortium name="Swine Surveillance"/>
        </authorList>
    </citation>
    <scope>NUCLEOTIDE SEQUENCE [LARGE SCALE GENOMIC DNA]</scope>
    <source>
        <strain evidence="8 9">CECT 5294</strain>
    </source>
</reference>
<dbReference type="PROSITE" id="PS50893">
    <property type="entry name" value="ABC_TRANSPORTER_2"/>
    <property type="match status" value="1"/>
</dbReference>
<dbReference type="GO" id="GO:0005524">
    <property type="term" value="F:ATP binding"/>
    <property type="evidence" value="ECO:0007669"/>
    <property type="project" value="UniProtKB-KW"/>
</dbReference>
<gene>
    <name evidence="8" type="primary">ugpC_2</name>
    <name evidence="8" type="ORF">THS5294_00923</name>
</gene>
<dbReference type="Pfam" id="PF00005">
    <property type="entry name" value="ABC_tran"/>
    <property type="match status" value="1"/>
</dbReference>
<evidence type="ECO:0000256" key="3">
    <source>
        <dbReference type="ARBA" id="ARBA00022475"/>
    </source>
</evidence>